<gene>
    <name evidence="6" type="ORF">INT45_010091</name>
</gene>
<evidence type="ECO:0000313" key="6">
    <source>
        <dbReference type="EMBL" id="KAG2225455.1"/>
    </source>
</evidence>
<protein>
    <recommendedName>
        <fullName evidence="8">Golgi to ER traffic protein 2</fullName>
    </recommendedName>
</protein>
<dbReference type="PANTHER" id="PTHR28263:SF1">
    <property type="entry name" value="GOLGI TO ER TRAFFIC PROTEIN 2"/>
    <property type="match status" value="1"/>
</dbReference>
<keyword evidence="7" id="KW-1185">Reference proteome</keyword>
<name>A0A8H7VLW7_9FUNG</name>
<comment type="caution">
    <text evidence="6">The sequence shown here is derived from an EMBL/GenBank/DDBJ whole genome shotgun (WGS) entry which is preliminary data.</text>
</comment>
<dbReference type="InterPro" id="IPR028143">
    <property type="entry name" value="Get2/sif1"/>
</dbReference>
<keyword evidence="2 5" id="KW-1133">Transmembrane helix</keyword>
<feature type="compositionally biased region" description="Polar residues" evidence="4">
    <location>
        <begin position="54"/>
        <end position="63"/>
    </location>
</feature>
<keyword evidence="1 5" id="KW-0812">Transmembrane</keyword>
<feature type="transmembrane region" description="Helical" evidence="5">
    <location>
        <begin position="281"/>
        <end position="305"/>
    </location>
</feature>
<dbReference type="Proteomes" id="UP000646827">
    <property type="component" value="Unassembled WGS sequence"/>
</dbReference>
<evidence type="ECO:0000256" key="4">
    <source>
        <dbReference type="SAM" id="MobiDB-lite"/>
    </source>
</evidence>
<evidence type="ECO:0000256" key="1">
    <source>
        <dbReference type="ARBA" id="ARBA00022692"/>
    </source>
</evidence>
<proteinExistence type="predicted"/>
<feature type="region of interest" description="Disordered" evidence="4">
    <location>
        <begin position="1"/>
        <end position="121"/>
    </location>
</feature>
<evidence type="ECO:0000256" key="2">
    <source>
        <dbReference type="ARBA" id="ARBA00022989"/>
    </source>
</evidence>
<dbReference type="PANTHER" id="PTHR28263">
    <property type="entry name" value="GOLGI TO ER TRAFFIC PROTEIN 2"/>
    <property type="match status" value="1"/>
</dbReference>
<feature type="compositionally biased region" description="Polar residues" evidence="4">
    <location>
        <begin position="111"/>
        <end position="121"/>
    </location>
</feature>
<reference evidence="6 7" key="1">
    <citation type="submission" date="2020-12" db="EMBL/GenBank/DDBJ databases">
        <title>Metabolic potential, ecology and presence of endohyphal bacteria is reflected in genomic diversity of Mucoromycotina.</title>
        <authorList>
            <person name="Muszewska A."/>
            <person name="Okrasinska A."/>
            <person name="Steczkiewicz K."/>
            <person name="Drgas O."/>
            <person name="Orlowska M."/>
            <person name="Perlinska-Lenart U."/>
            <person name="Aleksandrzak-Piekarczyk T."/>
            <person name="Szatraj K."/>
            <person name="Zielenkiewicz U."/>
            <person name="Pilsyk S."/>
            <person name="Malc E."/>
            <person name="Mieczkowski P."/>
            <person name="Kruszewska J.S."/>
            <person name="Biernat P."/>
            <person name="Pawlowska J."/>
        </authorList>
    </citation>
    <scope>NUCLEOTIDE SEQUENCE [LARGE SCALE GENOMIC DNA]</scope>
    <source>
        <strain evidence="6 7">CBS 142.35</strain>
    </source>
</reference>
<dbReference type="OrthoDB" id="5393181at2759"/>
<accession>A0A8H7VLW7</accession>
<evidence type="ECO:0000256" key="3">
    <source>
        <dbReference type="ARBA" id="ARBA00023136"/>
    </source>
</evidence>
<organism evidence="6 7">
    <name type="scientific">Circinella minor</name>
    <dbReference type="NCBI Taxonomy" id="1195481"/>
    <lineage>
        <taxon>Eukaryota</taxon>
        <taxon>Fungi</taxon>
        <taxon>Fungi incertae sedis</taxon>
        <taxon>Mucoromycota</taxon>
        <taxon>Mucoromycotina</taxon>
        <taxon>Mucoromycetes</taxon>
        <taxon>Mucorales</taxon>
        <taxon>Lichtheimiaceae</taxon>
        <taxon>Circinella</taxon>
    </lineage>
</organism>
<evidence type="ECO:0000256" key="5">
    <source>
        <dbReference type="SAM" id="Phobius"/>
    </source>
</evidence>
<feature type="transmembrane region" description="Helical" evidence="5">
    <location>
        <begin position="182"/>
        <end position="200"/>
    </location>
</feature>
<feature type="transmembrane region" description="Helical" evidence="5">
    <location>
        <begin position="220"/>
        <end position="241"/>
    </location>
</feature>
<dbReference type="Pfam" id="PF08690">
    <property type="entry name" value="GET2"/>
    <property type="match status" value="1"/>
</dbReference>
<evidence type="ECO:0008006" key="8">
    <source>
        <dbReference type="Google" id="ProtNLM"/>
    </source>
</evidence>
<dbReference type="AlphaFoldDB" id="A0A8H7VLW7"/>
<keyword evidence="3 5" id="KW-0472">Membrane</keyword>
<dbReference type="EMBL" id="JAEPRB010000028">
    <property type="protein sequence ID" value="KAG2225455.1"/>
    <property type="molecule type" value="Genomic_DNA"/>
</dbReference>
<sequence>MPELTEQEKLERRREKRKQRILASAENRLSRITGTAFPNRPSPTPSPSTSTSSLAQSEAPSQHQRPRSRSPSPAVFASTSTDTLRSRKTSTRAMDADPCESLGAPSPIQPTPSLSFSTTDGTTPALEAMFASGEAGGPPPNLNDLLGSQFPFNPALLAHLQQQGQQGQQGQEGGPSDTSGKYWNLLHFVSMIWLGVYAVYSEWSMVGLERFAGLLSEKSAEGYTGIYFPLFWYFVTLELLLQSARMLYQQGNTTSSSLLLSAIVQYLPPQMANVTNVLLRYWIILSALVKDSLVLVFIIGFAQIISSTLVGS</sequence>
<evidence type="ECO:0000313" key="7">
    <source>
        <dbReference type="Proteomes" id="UP000646827"/>
    </source>
</evidence>
<feature type="compositionally biased region" description="Basic and acidic residues" evidence="4">
    <location>
        <begin position="1"/>
        <end position="13"/>
    </location>
</feature>